<keyword evidence="2" id="KW-1185">Reference proteome</keyword>
<dbReference type="OrthoDB" id="8477673at2"/>
<name>A0A2R4C6E0_9BURK</name>
<reference evidence="1 2" key="1">
    <citation type="submission" date="2018-03" db="EMBL/GenBank/DDBJ databases">
        <title>Massilia armeniaca sp. nov., isolated from desert soil.</title>
        <authorList>
            <person name="Huang H."/>
            <person name="Ren M."/>
        </authorList>
    </citation>
    <scope>NUCLEOTIDE SEQUENCE [LARGE SCALE GENOMIC DNA]</scope>
    <source>
        <strain evidence="1 2">ZMN-3</strain>
    </source>
</reference>
<evidence type="ECO:0000313" key="2">
    <source>
        <dbReference type="Proteomes" id="UP000240505"/>
    </source>
</evidence>
<dbReference type="AlphaFoldDB" id="A0A2R4C6E0"/>
<proteinExistence type="predicted"/>
<gene>
    <name evidence="1" type="ORF">C9I28_05130</name>
</gene>
<sequence length="362" mass="39549">MRSVLSALAILALLAGCTTPYRPPQFLEADTRFPGLIDFVVDANPKPADVLLVHGMCTHDTSWADDTVATLAAQLRANVSSTRTRSGGSGIVIVPARIDTPQGAVRVKSLIWSPLTTPIKQQLCYDQSDKSPICKEAPPFPHQRARLNARLKDKLVDDCLPDALIYQGVGRQEMQTRMREAILEATADADPEAPLVVITESLGSKILFDTLVAMTEEESGSRAREVALRDVRRMAYLVMAANQIPLLHTAEQVPRPATGLAMQAAPPDSLAKLLEKRQGGSRDRRALAALTLIAFTDPNDLLSYTLPPERYPGAIVHNVLVSNDRTYFGWLENPLTAHLDYLANPDVGSLISCGVPRSRWCK</sequence>
<dbReference type="RefSeq" id="WP_107140527.1">
    <property type="nucleotide sequence ID" value="NZ_CP028324.1"/>
</dbReference>
<protein>
    <submittedName>
        <fullName evidence="1">Uncharacterized protein</fullName>
    </submittedName>
</protein>
<dbReference type="Proteomes" id="UP000240505">
    <property type="component" value="Chromosome"/>
</dbReference>
<dbReference type="EMBL" id="CP028324">
    <property type="protein sequence ID" value="AVR95175.1"/>
    <property type="molecule type" value="Genomic_DNA"/>
</dbReference>
<organism evidence="1 2">
    <name type="scientific">Pseudoduganella armeniaca</name>
    <dbReference type="NCBI Taxonomy" id="2072590"/>
    <lineage>
        <taxon>Bacteria</taxon>
        <taxon>Pseudomonadati</taxon>
        <taxon>Pseudomonadota</taxon>
        <taxon>Betaproteobacteria</taxon>
        <taxon>Burkholderiales</taxon>
        <taxon>Oxalobacteraceae</taxon>
        <taxon>Telluria group</taxon>
        <taxon>Pseudoduganella</taxon>
    </lineage>
</organism>
<accession>A0A2R4C6E0</accession>
<dbReference type="KEGG" id="masz:C9I28_05130"/>
<dbReference type="PROSITE" id="PS51257">
    <property type="entry name" value="PROKAR_LIPOPROTEIN"/>
    <property type="match status" value="1"/>
</dbReference>
<evidence type="ECO:0000313" key="1">
    <source>
        <dbReference type="EMBL" id="AVR95175.1"/>
    </source>
</evidence>